<dbReference type="Pfam" id="PF00929">
    <property type="entry name" value="RNase_T"/>
    <property type="match status" value="1"/>
</dbReference>
<evidence type="ECO:0000256" key="1">
    <source>
        <dbReference type="ARBA" id="ARBA00000563"/>
    </source>
</evidence>
<keyword evidence="10" id="KW-0238">DNA-binding</keyword>
<accession>A0AA42B7X1</accession>
<dbReference type="Pfam" id="PF08411">
    <property type="entry name" value="ExoI_SH3"/>
    <property type="match status" value="1"/>
</dbReference>
<keyword evidence="6 13" id="KW-0227">DNA damage</keyword>
<dbReference type="EC" id="3.1.11.1" evidence="2 13"/>
<evidence type="ECO:0000256" key="6">
    <source>
        <dbReference type="ARBA" id="ARBA00022763"/>
    </source>
</evidence>
<dbReference type="CDD" id="cd06138">
    <property type="entry name" value="ExoI_N"/>
    <property type="match status" value="1"/>
</dbReference>
<dbReference type="AlphaFoldDB" id="A0AA42B7X1"/>
<dbReference type="FunFam" id="1.20.1280.70:FF:000001">
    <property type="entry name" value="Exodeoxyribonuclease I"/>
    <property type="match status" value="1"/>
</dbReference>
<evidence type="ECO:0000256" key="13">
    <source>
        <dbReference type="PIRNR" id="PIRNR000977"/>
    </source>
</evidence>
<dbReference type="PANTHER" id="PTHR11046:SF11">
    <property type="entry name" value="EXODEOXYRIBONUCLEASE I"/>
    <property type="match status" value="1"/>
</dbReference>
<comment type="subunit">
    <text evidence="12">Monomer. Interacts with ssb (via C-terminus); this interaction stimulates the exonuclease activity by recruiting the enzyme to its substrate.</text>
</comment>
<comment type="catalytic activity">
    <reaction evidence="1 13">
        <text>Exonucleolytic cleavage in the 3'- to 5'-direction to yield nucleoside 5'-phosphates.</text>
        <dbReference type="EC" id="3.1.11.1"/>
    </reaction>
</comment>
<evidence type="ECO:0000256" key="2">
    <source>
        <dbReference type="ARBA" id="ARBA00012108"/>
    </source>
</evidence>
<proteinExistence type="predicted"/>
<evidence type="ECO:0000256" key="5">
    <source>
        <dbReference type="ARBA" id="ARBA00022723"/>
    </source>
</evidence>
<keyword evidence="5 14" id="KW-0479">Metal-binding</keyword>
<dbReference type="FunFam" id="3.30.420.10:FF:000033">
    <property type="entry name" value="Exodeoxyribonuclease I"/>
    <property type="match status" value="1"/>
</dbReference>
<dbReference type="PIRSF" id="PIRSF000977">
    <property type="entry name" value="Exodeoxyribonuclease_I"/>
    <property type="match status" value="1"/>
</dbReference>
<feature type="binding site" evidence="14">
    <location>
        <position position="166"/>
    </location>
    <ligand>
        <name>Mg(2+)</name>
        <dbReference type="ChEBI" id="CHEBI:18420"/>
        <label>2</label>
    </ligand>
</feature>
<dbReference type="InterPro" id="IPR022894">
    <property type="entry name" value="Oligoribonuclease"/>
</dbReference>
<evidence type="ECO:0000256" key="12">
    <source>
        <dbReference type="ARBA" id="ARBA00046792"/>
    </source>
</evidence>
<evidence type="ECO:0000256" key="4">
    <source>
        <dbReference type="ARBA" id="ARBA00022722"/>
    </source>
</evidence>
<dbReference type="InterPro" id="IPR034747">
    <property type="entry name" value="EXOI_SH3"/>
</dbReference>
<dbReference type="InterPro" id="IPR013520">
    <property type="entry name" value="Ribonucl_H"/>
</dbReference>
<dbReference type="Gene3D" id="3.30.420.10">
    <property type="entry name" value="Ribonuclease H-like superfamily/Ribonuclease H"/>
    <property type="match status" value="1"/>
</dbReference>
<feature type="domain" description="ExoI SH3-like" evidence="15">
    <location>
        <begin position="182"/>
        <end position="343"/>
    </location>
</feature>
<dbReference type="PROSITE" id="PS51785">
    <property type="entry name" value="EXOI_C"/>
    <property type="match status" value="1"/>
</dbReference>
<gene>
    <name evidence="17" type="primary">sbcB</name>
    <name evidence="17" type="ORF">NAF29_13355</name>
</gene>
<comment type="caution">
    <text evidence="17">The sequence shown here is derived from an EMBL/GenBank/DDBJ whole genome shotgun (WGS) entry which is preliminary data.</text>
</comment>
<dbReference type="Gene3D" id="1.10.287.1240">
    <property type="match status" value="1"/>
</dbReference>
<protein>
    <recommendedName>
        <fullName evidence="3 13">Exodeoxyribonuclease I</fullName>
        <ecNumber evidence="2 13">3.1.11.1</ecNumber>
    </recommendedName>
</protein>
<evidence type="ECO:0000256" key="11">
    <source>
        <dbReference type="ARBA" id="ARBA00023204"/>
    </source>
</evidence>
<dbReference type="InterPro" id="IPR038649">
    <property type="entry name" value="EXOI_SH3_sf"/>
</dbReference>
<evidence type="ECO:0000256" key="10">
    <source>
        <dbReference type="ARBA" id="ARBA00023125"/>
    </source>
</evidence>
<dbReference type="Gene3D" id="3.30.1520.20">
    <property type="entry name" value="Exonuclease ExoI, domain 2"/>
    <property type="match status" value="1"/>
</dbReference>
<keyword evidence="7 13" id="KW-0378">Hydrolase</keyword>
<dbReference type="NCBIfam" id="NF008746">
    <property type="entry name" value="PRK11779.1"/>
    <property type="match status" value="1"/>
</dbReference>
<dbReference type="PROSITE" id="PS51784">
    <property type="entry name" value="EXOI_SH3"/>
    <property type="match status" value="1"/>
</dbReference>
<evidence type="ECO:0000256" key="9">
    <source>
        <dbReference type="ARBA" id="ARBA00022842"/>
    </source>
</evidence>
<evidence type="ECO:0000259" key="15">
    <source>
        <dbReference type="PROSITE" id="PS51784"/>
    </source>
</evidence>
<keyword evidence="18" id="KW-1185">Reference proteome</keyword>
<dbReference type="InterPro" id="IPR058561">
    <property type="entry name" value="Exonuc_1_C"/>
</dbReference>
<dbReference type="InterPro" id="IPR023607">
    <property type="entry name" value="Exodeoxyribonuclease_I"/>
</dbReference>
<dbReference type="PANTHER" id="PTHR11046">
    <property type="entry name" value="OLIGORIBONUCLEASE, MITOCHONDRIAL"/>
    <property type="match status" value="1"/>
</dbReference>
<comment type="cofactor">
    <cofactor evidence="14">
        <name>Mg(2+)</name>
        <dbReference type="ChEBI" id="CHEBI:18420"/>
    </cofactor>
    <text evidence="14">Binds 2 Mg(2+) ions per monomer.</text>
</comment>
<keyword evidence="4 13" id="KW-0540">Nuclease</keyword>
<dbReference type="GO" id="GO:0008310">
    <property type="term" value="F:single-stranded DNA 3'-5' DNA exonuclease activity"/>
    <property type="evidence" value="ECO:0007669"/>
    <property type="project" value="UniProtKB-EC"/>
</dbReference>
<dbReference type="EMBL" id="JAMQGP010000007">
    <property type="protein sequence ID" value="MCM2680650.1"/>
    <property type="molecule type" value="Genomic_DNA"/>
</dbReference>
<evidence type="ECO:0000256" key="7">
    <source>
        <dbReference type="ARBA" id="ARBA00022801"/>
    </source>
</evidence>
<dbReference type="GO" id="GO:0006281">
    <property type="term" value="P:DNA repair"/>
    <property type="evidence" value="ECO:0007669"/>
    <property type="project" value="UniProtKB-KW"/>
</dbReference>
<evidence type="ECO:0000256" key="3">
    <source>
        <dbReference type="ARBA" id="ARBA00019900"/>
    </source>
</evidence>
<feature type="domain" description="ExoI C-terminal" evidence="16">
    <location>
        <begin position="348"/>
        <end position="469"/>
    </location>
</feature>
<sequence>MDPRRDRPVQFAAIRTDQDFNVIGRPIELFSQISPDYLPAAEACLVTGITPQIAQQRGLPEAEFMRKVNAAMSEPGTCTIGYNSIRFDDEVTRHSLYRNLIEPYGREWQNGNSRWDIIDLVRTCHALRPEGIEWPKNEQGNVSFKLELLTVANDLAHENAHDAVSDVYATIAMAKLIKEKQPKLFDFLYQNRSKQRVESMLVDAMTDAKGPQPVMHISGRISPVQGCGAWVVPVFRDPKQKTKFLTINLTMDLEPLLELSAEQFAERLYAKRELLEQQGLKPLPIKWIQSNKCPVVAPAKTLRPEDAERIGIDRDECLVQLKLLQQHSAAIIEKIELWHHIESQREMPPQDADTALYDGFIGDADKKVMEHIHTLEPTQLSGIHNAFNDARLNTLLFRYKARNYPHTLDYDEQQKWMAFCKQRVTESGQGWQTLTEFEQRIEKLGQVHADNSRNMRILKQCVDYVRATYG</sequence>
<organism evidence="17 18">
    <name type="scientific">Echinimonas agarilytica</name>
    <dbReference type="NCBI Taxonomy" id="1215918"/>
    <lineage>
        <taxon>Bacteria</taxon>
        <taxon>Pseudomonadati</taxon>
        <taxon>Pseudomonadota</taxon>
        <taxon>Gammaproteobacteria</taxon>
        <taxon>Alteromonadales</taxon>
        <taxon>Echinimonadaceae</taxon>
        <taxon>Echinimonas</taxon>
    </lineage>
</organism>
<evidence type="ECO:0000313" key="18">
    <source>
        <dbReference type="Proteomes" id="UP001165393"/>
    </source>
</evidence>
<keyword evidence="9 14" id="KW-0460">Magnesium</keyword>
<reference evidence="17 18" key="1">
    <citation type="journal article" date="2013" name="Antonie Van Leeuwenhoek">
        <title>Echinimonas agarilytica gen. nov., sp. nov., a new gammaproteobacterium isolated from the sea urchin Strongylocentrotus intermedius.</title>
        <authorList>
            <person name="Nedashkovskaya O.I."/>
            <person name="Stenkova A.M."/>
            <person name="Zhukova N.V."/>
            <person name="Van Trappen S."/>
            <person name="Lee J.S."/>
            <person name="Kim S.B."/>
        </authorList>
    </citation>
    <scope>NUCLEOTIDE SEQUENCE [LARGE SCALE GENOMIC DNA]</scope>
    <source>
        <strain evidence="17 18">KMM 6351</strain>
    </source>
</reference>
<dbReference type="SUPFAM" id="SSF53098">
    <property type="entry name" value="Ribonuclease H-like"/>
    <property type="match status" value="1"/>
</dbReference>
<dbReference type="GO" id="GO:0000175">
    <property type="term" value="F:3'-5'-RNA exonuclease activity"/>
    <property type="evidence" value="ECO:0007669"/>
    <property type="project" value="InterPro"/>
</dbReference>
<evidence type="ECO:0000259" key="16">
    <source>
        <dbReference type="PROSITE" id="PS51785"/>
    </source>
</evidence>
<name>A0AA42B7X1_9GAMM</name>
<dbReference type="Gene3D" id="1.20.1280.70">
    <property type="entry name" value="Exonuclease ExoI, domain 3"/>
    <property type="match status" value="1"/>
</dbReference>
<keyword evidence="11 13" id="KW-0234">DNA repair</keyword>
<keyword evidence="8 13" id="KW-0269">Exonuclease</keyword>
<dbReference type="GO" id="GO:0003677">
    <property type="term" value="F:DNA binding"/>
    <property type="evidence" value="ECO:0007669"/>
    <property type="project" value="UniProtKB-KW"/>
</dbReference>
<evidence type="ECO:0000313" key="17">
    <source>
        <dbReference type="EMBL" id="MCM2680650.1"/>
    </source>
</evidence>
<dbReference type="InterPro" id="IPR036397">
    <property type="entry name" value="RNaseH_sf"/>
</dbReference>
<dbReference type="Pfam" id="PF26016">
    <property type="entry name" value="ExoI_C"/>
    <property type="match status" value="1"/>
</dbReference>
<dbReference type="InterPro" id="IPR012337">
    <property type="entry name" value="RNaseH-like_sf"/>
</dbReference>
<dbReference type="GO" id="GO:0046872">
    <property type="term" value="F:metal ion binding"/>
    <property type="evidence" value="ECO:0007669"/>
    <property type="project" value="UniProtKB-KW"/>
</dbReference>
<evidence type="ECO:0000256" key="8">
    <source>
        <dbReference type="ARBA" id="ARBA00022839"/>
    </source>
</evidence>
<evidence type="ECO:0000256" key="14">
    <source>
        <dbReference type="PIRSR" id="PIRSR000977-2"/>
    </source>
</evidence>
<dbReference type="InterPro" id="IPR013620">
    <property type="entry name" value="Exonuc_1_SH3"/>
</dbReference>
<dbReference type="Proteomes" id="UP001165393">
    <property type="component" value="Unassembled WGS sequence"/>
</dbReference>